<feature type="domain" description="Xylanolytic transcriptional activator regulatory" evidence="2">
    <location>
        <begin position="16"/>
        <end position="62"/>
    </location>
</feature>
<dbReference type="GO" id="GO:0008270">
    <property type="term" value="F:zinc ion binding"/>
    <property type="evidence" value="ECO:0007669"/>
    <property type="project" value="InterPro"/>
</dbReference>
<accession>A0A139I8M6</accession>
<dbReference type="EMBL" id="LFZO01000221">
    <property type="protein sequence ID" value="KXT11083.1"/>
    <property type="molecule type" value="Genomic_DNA"/>
</dbReference>
<dbReference type="AlphaFoldDB" id="A0A139I8M6"/>
<dbReference type="EMBL" id="LFZO01000221">
    <property type="protein sequence ID" value="KXT11084.1"/>
    <property type="molecule type" value="Genomic_DNA"/>
</dbReference>
<comment type="caution">
    <text evidence="3">The sequence shown here is derived from an EMBL/GenBank/DDBJ whole genome shotgun (WGS) entry which is preliminary data.</text>
</comment>
<dbReference type="Pfam" id="PF04082">
    <property type="entry name" value="Fungal_trans"/>
    <property type="match status" value="1"/>
</dbReference>
<evidence type="ECO:0000313" key="3">
    <source>
        <dbReference type="EMBL" id="KXT11083.1"/>
    </source>
</evidence>
<name>A0A139I8M6_9PEZI</name>
<dbReference type="Gene3D" id="1.20.1720.10">
    <property type="entry name" value="Multidrug resistance protein D"/>
    <property type="match status" value="1"/>
</dbReference>
<evidence type="ECO:0000313" key="4">
    <source>
        <dbReference type="Proteomes" id="UP000073492"/>
    </source>
</evidence>
<sequence length="117" mass="12957">MRQAGAPRERCSPRPCAALYLQGMRNSYRIWVVFGLALRVAHQLGLHSKEASKISSDPIEHEIVLCSICCLKGITAESGVSDTVERLTVTLFVLGFCSGPCLWAPLSEYYGRRPIFV</sequence>
<dbReference type="InterPro" id="IPR007219">
    <property type="entry name" value="XnlR_reg_dom"/>
</dbReference>
<dbReference type="GO" id="GO:0003677">
    <property type="term" value="F:DNA binding"/>
    <property type="evidence" value="ECO:0007669"/>
    <property type="project" value="InterPro"/>
</dbReference>
<evidence type="ECO:0000259" key="2">
    <source>
        <dbReference type="Pfam" id="PF04082"/>
    </source>
</evidence>
<protein>
    <recommendedName>
        <fullName evidence="2">Xylanolytic transcriptional activator regulatory domain-containing protein</fullName>
    </recommendedName>
</protein>
<reference evidence="3 4" key="1">
    <citation type="submission" date="2015-07" db="EMBL/GenBank/DDBJ databases">
        <title>Comparative genomics of the Sigatoka disease complex on banana suggests a link between parallel evolutionary changes in Pseudocercospora fijiensis and Pseudocercospora eumusae and increased virulence on the banana host.</title>
        <authorList>
            <person name="Chang T.-C."/>
            <person name="Salvucci A."/>
            <person name="Crous P.W."/>
            <person name="Stergiopoulos I."/>
        </authorList>
    </citation>
    <scope>NUCLEOTIDE SEQUENCE [LARGE SCALE GENOMIC DNA]</scope>
    <source>
        <strain evidence="3 4">CBS 116634</strain>
    </source>
</reference>
<keyword evidence="4" id="KW-1185">Reference proteome</keyword>
<dbReference type="CDD" id="cd12148">
    <property type="entry name" value="fungal_TF_MHR"/>
    <property type="match status" value="1"/>
</dbReference>
<proteinExistence type="predicted"/>
<dbReference type="GO" id="GO:0006351">
    <property type="term" value="P:DNA-templated transcription"/>
    <property type="evidence" value="ECO:0007669"/>
    <property type="project" value="InterPro"/>
</dbReference>
<gene>
    <name evidence="3" type="ORF">AC579_8554</name>
</gene>
<organism evidence="3 4">
    <name type="scientific">Pseudocercospora musae</name>
    <dbReference type="NCBI Taxonomy" id="113226"/>
    <lineage>
        <taxon>Eukaryota</taxon>
        <taxon>Fungi</taxon>
        <taxon>Dikarya</taxon>
        <taxon>Ascomycota</taxon>
        <taxon>Pezizomycotina</taxon>
        <taxon>Dothideomycetes</taxon>
        <taxon>Dothideomycetidae</taxon>
        <taxon>Mycosphaerellales</taxon>
        <taxon>Mycosphaerellaceae</taxon>
        <taxon>Pseudocercospora</taxon>
    </lineage>
</organism>
<keyword evidence="1" id="KW-0539">Nucleus</keyword>
<evidence type="ECO:0000256" key="1">
    <source>
        <dbReference type="ARBA" id="ARBA00023242"/>
    </source>
</evidence>
<dbReference type="Proteomes" id="UP000073492">
    <property type="component" value="Unassembled WGS sequence"/>
</dbReference>